<evidence type="ECO:0000256" key="1">
    <source>
        <dbReference type="SAM" id="Phobius"/>
    </source>
</evidence>
<dbReference type="Proteomes" id="UP000199163">
    <property type="component" value="Unassembled WGS sequence"/>
</dbReference>
<keyword evidence="1" id="KW-1133">Transmembrane helix</keyword>
<dbReference type="EMBL" id="FNDK01000010">
    <property type="protein sequence ID" value="SDH73847.1"/>
    <property type="molecule type" value="Genomic_DNA"/>
</dbReference>
<accession>A0A1G8EVN0</accession>
<dbReference type="AlphaFoldDB" id="A0A1G8EVN0"/>
<dbReference type="RefSeq" id="WP_091273452.1">
    <property type="nucleotide sequence ID" value="NZ_FNDK01000010.1"/>
</dbReference>
<organism evidence="2 3">
    <name type="scientific">Alteribacillus persepolensis</name>
    <dbReference type="NCBI Taxonomy" id="568899"/>
    <lineage>
        <taxon>Bacteria</taxon>
        <taxon>Bacillati</taxon>
        <taxon>Bacillota</taxon>
        <taxon>Bacilli</taxon>
        <taxon>Bacillales</taxon>
        <taxon>Bacillaceae</taxon>
        <taxon>Alteribacillus</taxon>
    </lineage>
</organism>
<evidence type="ECO:0000313" key="2">
    <source>
        <dbReference type="EMBL" id="SDH73847.1"/>
    </source>
</evidence>
<reference evidence="3" key="1">
    <citation type="submission" date="2016-10" db="EMBL/GenBank/DDBJ databases">
        <authorList>
            <person name="Varghese N."/>
            <person name="Submissions S."/>
        </authorList>
    </citation>
    <scope>NUCLEOTIDE SEQUENCE [LARGE SCALE GENOMIC DNA]</scope>
    <source>
        <strain evidence="3">DSM 21632</strain>
    </source>
</reference>
<sequence>MIRPWGMFCISLINTLIIVSPLFTSVTVGNKGDLEHAAFGWPFPFVMQDLSMYDPPYPYNMTFATPWETPTSIHPFFFIASFVVVNAFIFVVMKIWLKRQKREAVLSWWEDIRKEGKASFIWNNTAACSVPIGVLIAFLLFLSQKLFLWMEIILCAMLFSLIGGCFGLLLGGMAWIINERKYQRTEAVDQL</sequence>
<feature type="transmembrane region" description="Helical" evidence="1">
    <location>
        <begin position="118"/>
        <end position="142"/>
    </location>
</feature>
<keyword evidence="1" id="KW-0472">Membrane</keyword>
<dbReference type="STRING" id="568899.SAMN05192534_11084"/>
<keyword evidence="3" id="KW-1185">Reference proteome</keyword>
<keyword evidence="1" id="KW-0812">Transmembrane</keyword>
<name>A0A1G8EVN0_9BACI</name>
<protein>
    <submittedName>
        <fullName evidence="2">Uncharacterized protein</fullName>
    </submittedName>
</protein>
<gene>
    <name evidence="2" type="ORF">SAMN05192534_11084</name>
</gene>
<proteinExistence type="predicted"/>
<feature type="transmembrane region" description="Helical" evidence="1">
    <location>
        <begin position="148"/>
        <end position="177"/>
    </location>
</feature>
<feature type="transmembrane region" description="Helical" evidence="1">
    <location>
        <begin position="76"/>
        <end position="97"/>
    </location>
</feature>
<evidence type="ECO:0000313" key="3">
    <source>
        <dbReference type="Proteomes" id="UP000199163"/>
    </source>
</evidence>
<dbReference type="OrthoDB" id="2941117at2"/>